<reference evidence="2 3" key="1">
    <citation type="journal article" date="2016" name="Nat. Commun.">
        <title>Thousands of microbial genomes shed light on interconnected biogeochemical processes in an aquifer system.</title>
        <authorList>
            <person name="Anantharaman K."/>
            <person name="Brown C.T."/>
            <person name="Hug L.A."/>
            <person name="Sharon I."/>
            <person name="Castelle C.J."/>
            <person name="Probst A.J."/>
            <person name="Thomas B.C."/>
            <person name="Singh A."/>
            <person name="Wilkins M.J."/>
            <person name="Karaoz U."/>
            <person name="Brodie E.L."/>
            <person name="Williams K.H."/>
            <person name="Hubbard S.S."/>
            <person name="Banfield J.F."/>
        </authorList>
    </citation>
    <scope>NUCLEOTIDE SEQUENCE [LARGE SCALE GENOMIC DNA]</scope>
</reference>
<dbReference type="Proteomes" id="UP000178895">
    <property type="component" value="Unassembled WGS sequence"/>
</dbReference>
<organism evidence="2 3">
    <name type="scientific">Candidatus Magasanikbacteria bacterium RIFOXYC2_FULL_40_16</name>
    <dbReference type="NCBI Taxonomy" id="1798703"/>
    <lineage>
        <taxon>Bacteria</taxon>
        <taxon>Candidatus Magasanikiibacteriota</taxon>
    </lineage>
</organism>
<evidence type="ECO:0000313" key="2">
    <source>
        <dbReference type="EMBL" id="OGH90154.1"/>
    </source>
</evidence>
<evidence type="ECO:0000256" key="1">
    <source>
        <dbReference type="SAM" id="MobiDB-lite"/>
    </source>
</evidence>
<gene>
    <name evidence="2" type="ORF">A2469_03980</name>
</gene>
<proteinExistence type="predicted"/>
<sequence>MNSITDLINDKAEEIFPGQASTNATPAPAQDDNIIDLENYDENEIFEEKTEPEIKTEPEPEAKMEPKTEDLDNISTDSPLDLEKLKSKLYSIKDQLDAVIRLVTDGKMIANETAEEKTESAPKENPDEKIIHGVFDGEKMISEDNKEYSIPPNYASKSKLVEGDTLKLTITNNGRFIYKQIKPTERIRKVGALVKDPANDQWYVQAENKKYKVLTASITFYKSKPGDEVVFMVAKDIPNTWAAVDNIVKK</sequence>
<name>A0A1F6P2H9_9BACT</name>
<evidence type="ECO:0000313" key="3">
    <source>
        <dbReference type="Proteomes" id="UP000178895"/>
    </source>
</evidence>
<feature type="compositionally biased region" description="Basic and acidic residues" evidence="1">
    <location>
        <begin position="46"/>
        <end position="70"/>
    </location>
</feature>
<accession>A0A1F6P2H9</accession>
<dbReference type="AlphaFoldDB" id="A0A1F6P2H9"/>
<dbReference type="EMBL" id="MFQY01000011">
    <property type="protein sequence ID" value="OGH90154.1"/>
    <property type="molecule type" value="Genomic_DNA"/>
</dbReference>
<protein>
    <recommendedName>
        <fullName evidence="4">50S ribosomal protein L7/L12</fullName>
    </recommendedName>
</protein>
<comment type="caution">
    <text evidence="2">The sequence shown here is derived from an EMBL/GenBank/DDBJ whole genome shotgun (WGS) entry which is preliminary data.</text>
</comment>
<feature type="compositionally biased region" description="Acidic residues" evidence="1">
    <location>
        <begin position="33"/>
        <end position="45"/>
    </location>
</feature>
<feature type="region of interest" description="Disordered" evidence="1">
    <location>
        <begin position="1"/>
        <end position="78"/>
    </location>
</feature>
<evidence type="ECO:0008006" key="4">
    <source>
        <dbReference type="Google" id="ProtNLM"/>
    </source>
</evidence>